<evidence type="ECO:0000313" key="2">
    <source>
        <dbReference type="Proteomes" id="UP000316621"/>
    </source>
</evidence>
<dbReference type="PANTHER" id="PTHR31111:SF136">
    <property type="entry name" value="F-BOX ASSOCIATED DOMAIN-CONTAINING PROTEIN"/>
    <property type="match status" value="1"/>
</dbReference>
<sequence>MLLLSSKGSTSHEDDLVLENSSASVVASNCDLLKQILLCVPMKPLMLFKCVSTSWLSLFSDPLFVQSYTLRNHRLSNRGLFLHKMSMGGVDPKFEFVFADGRSFTGSMPFQTSFPKESTFVITEHSCNGLICCSLQ</sequence>
<dbReference type="PANTHER" id="PTHR31111">
    <property type="entry name" value="BNAA05G37150D PROTEIN-RELATED"/>
    <property type="match status" value="1"/>
</dbReference>
<evidence type="ECO:0000313" key="1">
    <source>
        <dbReference type="EMBL" id="RZC67952.1"/>
    </source>
</evidence>
<protein>
    <recommendedName>
        <fullName evidence="3">F-box domain-containing protein</fullName>
    </recommendedName>
</protein>
<dbReference type="SUPFAM" id="SSF81383">
    <property type="entry name" value="F-box domain"/>
    <property type="match status" value="1"/>
</dbReference>
<dbReference type="AlphaFoldDB" id="A0A4Y7K6J4"/>
<dbReference type="Proteomes" id="UP000316621">
    <property type="component" value="Chromosome 6"/>
</dbReference>
<organism evidence="1 2">
    <name type="scientific">Papaver somniferum</name>
    <name type="common">Opium poppy</name>
    <dbReference type="NCBI Taxonomy" id="3469"/>
    <lineage>
        <taxon>Eukaryota</taxon>
        <taxon>Viridiplantae</taxon>
        <taxon>Streptophyta</taxon>
        <taxon>Embryophyta</taxon>
        <taxon>Tracheophyta</taxon>
        <taxon>Spermatophyta</taxon>
        <taxon>Magnoliopsida</taxon>
        <taxon>Ranunculales</taxon>
        <taxon>Papaveraceae</taxon>
        <taxon>Papaveroideae</taxon>
        <taxon>Papaver</taxon>
    </lineage>
</organism>
<dbReference type="EMBL" id="CM010720">
    <property type="protein sequence ID" value="RZC67952.1"/>
    <property type="molecule type" value="Genomic_DNA"/>
</dbReference>
<name>A0A4Y7K6J4_PAPSO</name>
<proteinExistence type="predicted"/>
<accession>A0A4Y7K6J4</accession>
<keyword evidence="2" id="KW-1185">Reference proteome</keyword>
<dbReference type="Gramene" id="RZC67952">
    <property type="protein sequence ID" value="RZC67952"/>
    <property type="gene ID" value="C5167_011644"/>
</dbReference>
<reference evidence="1 2" key="1">
    <citation type="journal article" date="2018" name="Science">
        <title>The opium poppy genome and morphinan production.</title>
        <authorList>
            <person name="Guo L."/>
            <person name="Winzer T."/>
            <person name="Yang X."/>
            <person name="Li Y."/>
            <person name="Ning Z."/>
            <person name="He Z."/>
            <person name="Teodor R."/>
            <person name="Lu Y."/>
            <person name="Bowser T.A."/>
            <person name="Graham I.A."/>
            <person name="Ye K."/>
        </authorList>
    </citation>
    <scope>NUCLEOTIDE SEQUENCE [LARGE SCALE GENOMIC DNA]</scope>
    <source>
        <strain evidence="2">cv. HN1</strain>
        <tissue evidence="1">Leaves</tissue>
    </source>
</reference>
<dbReference type="InterPro" id="IPR036047">
    <property type="entry name" value="F-box-like_dom_sf"/>
</dbReference>
<evidence type="ECO:0008006" key="3">
    <source>
        <dbReference type="Google" id="ProtNLM"/>
    </source>
</evidence>
<dbReference type="STRING" id="3469.A0A4Y7K6J4"/>
<gene>
    <name evidence="1" type="ORF">C5167_011644</name>
</gene>